<dbReference type="EMBL" id="JAIVGD010000015">
    <property type="protein sequence ID" value="KAH0757606.1"/>
    <property type="molecule type" value="Genomic_DNA"/>
</dbReference>
<evidence type="ECO:0000313" key="3">
    <source>
        <dbReference type="Proteomes" id="UP000826656"/>
    </source>
</evidence>
<proteinExistence type="predicted"/>
<reference evidence="2 3" key="1">
    <citation type="journal article" date="2021" name="bioRxiv">
        <title>Chromosome-scale and haplotype-resolved genome assembly of a tetraploid potato cultivar.</title>
        <authorList>
            <person name="Sun H."/>
            <person name="Jiao W.-B."/>
            <person name="Krause K."/>
            <person name="Campoy J.A."/>
            <person name="Goel M."/>
            <person name="Folz-Donahue K."/>
            <person name="Kukat C."/>
            <person name="Huettel B."/>
            <person name="Schneeberger K."/>
        </authorList>
    </citation>
    <scope>NUCLEOTIDE SEQUENCE [LARGE SCALE GENOMIC DNA]</scope>
    <source>
        <strain evidence="2">SolTubOtavaFocal</strain>
        <tissue evidence="2">Leaves</tissue>
    </source>
</reference>
<accession>A0ABQ7V0N9</accession>
<dbReference type="Proteomes" id="UP000826656">
    <property type="component" value="Unassembled WGS sequence"/>
</dbReference>
<organism evidence="2 3">
    <name type="scientific">Solanum tuberosum</name>
    <name type="common">Potato</name>
    <dbReference type="NCBI Taxonomy" id="4113"/>
    <lineage>
        <taxon>Eukaryota</taxon>
        <taxon>Viridiplantae</taxon>
        <taxon>Streptophyta</taxon>
        <taxon>Embryophyta</taxon>
        <taxon>Tracheophyta</taxon>
        <taxon>Spermatophyta</taxon>
        <taxon>Magnoliopsida</taxon>
        <taxon>eudicotyledons</taxon>
        <taxon>Gunneridae</taxon>
        <taxon>Pentapetalae</taxon>
        <taxon>asterids</taxon>
        <taxon>lamiids</taxon>
        <taxon>Solanales</taxon>
        <taxon>Solanaceae</taxon>
        <taxon>Solanoideae</taxon>
        <taxon>Solaneae</taxon>
        <taxon>Solanum</taxon>
    </lineage>
</organism>
<dbReference type="PANTHER" id="PTHR33223:SF8">
    <property type="entry name" value="OS04G0172440 PROTEIN"/>
    <property type="match status" value="1"/>
</dbReference>
<evidence type="ECO:0000313" key="2">
    <source>
        <dbReference type="EMBL" id="KAH0757606.1"/>
    </source>
</evidence>
<comment type="caution">
    <text evidence="2">The sequence shown here is derived from an EMBL/GenBank/DDBJ whole genome shotgun (WGS) entry which is preliminary data.</text>
</comment>
<name>A0ABQ7V0N9_SOLTU</name>
<protein>
    <recommendedName>
        <fullName evidence="1">Retrotransposon gag domain-containing protein</fullName>
    </recommendedName>
</protein>
<evidence type="ECO:0000259" key="1">
    <source>
        <dbReference type="Pfam" id="PF03732"/>
    </source>
</evidence>
<sequence length="276" mass="32269">MTDKLKAFNIDMGLVEAQNDHCEKNVVPRNNLVDLKTTFSILPTTTKAFSSTHNICLTIFPHPTSTYAISPQMSLVYTINPNNFQVTMMSNIHPPTIVFSYNENKHNRLAARLYSRREKDTQSICHEDLRKKLHNLRKAFDNELRSRICQLKYENLCVHPNVELPPGYTLPKFNTFNGKGNLVAHLKDYCSRLIGIGHDEAMRMRLFIQSLSGLALAWYTKQDFRKWHTWEDMAHDFVKQYEFNNGDELHITDLLKVKKKSNESFQEYAIRWRLES</sequence>
<dbReference type="PANTHER" id="PTHR33223">
    <property type="entry name" value="CCHC-TYPE DOMAIN-CONTAINING PROTEIN"/>
    <property type="match status" value="1"/>
</dbReference>
<gene>
    <name evidence="2" type="ORF">KY290_021099</name>
</gene>
<dbReference type="InterPro" id="IPR005162">
    <property type="entry name" value="Retrotrans_gag_dom"/>
</dbReference>
<feature type="domain" description="Retrotransposon gag" evidence="1">
    <location>
        <begin position="206"/>
        <end position="271"/>
    </location>
</feature>
<keyword evidence="3" id="KW-1185">Reference proteome</keyword>
<dbReference type="Pfam" id="PF03732">
    <property type="entry name" value="Retrotrans_gag"/>
    <property type="match status" value="1"/>
</dbReference>